<sequence>MVDNLPNSVEWTMAEMLNQPDKRICRMTIEELDQVVEKERLARGETPNISYWDNPAKFKPECHTATNVAGVVELAKPDLRLISFATGHRGCMGTQLGTANTNNLGPEPCPGSLRD</sequence>
<dbReference type="InterPro" id="IPR036396">
    <property type="entry name" value="Cyt_P450_sf"/>
</dbReference>
<dbReference type="EMBL" id="JAINDJ010000003">
    <property type="protein sequence ID" value="KAG9453320.1"/>
    <property type="molecule type" value="Genomic_DNA"/>
</dbReference>
<proteinExistence type="predicted"/>
<evidence type="ECO:0008006" key="3">
    <source>
        <dbReference type="Google" id="ProtNLM"/>
    </source>
</evidence>
<name>A0AAV7EWQ1_ARIFI</name>
<dbReference type="Proteomes" id="UP000825729">
    <property type="component" value="Unassembled WGS sequence"/>
</dbReference>
<organism evidence="1 2">
    <name type="scientific">Aristolochia fimbriata</name>
    <name type="common">White veined hardy Dutchman's pipe vine</name>
    <dbReference type="NCBI Taxonomy" id="158543"/>
    <lineage>
        <taxon>Eukaryota</taxon>
        <taxon>Viridiplantae</taxon>
        <taxon>Streptophyta</taxon>
        <taxon>Embryophyta</taxon>
        <taxon>Tracheophyta</taxon>
        <taxon>Spermatophyta</taxon>
        <taxon>Magnoliopsida</taxon>
        <taxon>Magnoliidae</taxon>
        <taxon>Piperales</taxon>
        <taxon>Aristolochiaceae</taxon>
        <taxon>Aristolochia</taxon>
    </lineage>
</organism>
<comment type="caution">
    <text evidence="1">The sequence shown here is derived from an EMBL/GenBank/DDBJ whole genome shotgun (WGS) entry which is preliminary data.</text>
</comment>
<dbReference type="GO" id="GO:0020037">
    <property type="term" value="F:heme binding"/>
    <property type="evidence" value="ECO:0007669"/>
    <property type="project" value="InterPro"/>
</dbReference>
<evidence type="ECO:0000313" key="2">
    <source>
        <dbReference type="Proteomes" id="UP000825729"/>
    </source>
</evidence>
<dbReference type="PANTHER" id="PTHR47949">
    <property type="entry name" value="CYTOCHROME P450 703A2-RELATED-RELATED"/>
    <property type="match status" value="1"/>
</dbReference>
<reference evidence="1 2" key="1">
    <citation type="submission" date="2021-07" db="EMBL/GenBank/DDBJ databases">
        <title>The Aristolochia fimbriata genome: insights into angiosperm evolution, floral development and chemical biosynthesis.</title>
        <authorList>
            <person name="Jiao Y."/>
        </authorList>
    </citation>
    <scope>NUCLEOTIDE SEQUENCE [LARGE SCALE GENOMIC DNA]</scope>
    <source>
        <strain evidence="1">IBCAS-2021</strain>
        <tissue evidence="1">Leaf</tissue>
    </source>
</reference>
<dbReference type="AlphaFoldDB" id="A0AAV7EWQ1"/>
<gene>
    <name evidence="1" type="ORF">H6P81_006224</name>
</gene>
<dbReference type="SUPFAM" id="SSF48264">
    <property type="entry name" value="Cytochrome P450"/>
    <property type="match status" value="1"/>
</dbReference>
<dbReference type="GO" id="GO:0004497">
    <property type="term" value="F:monooxygenase activity"/>
    <property type="evidence" value="ECO:0007669"/>
    <property type="project" value="InterPro"/>
</dbReference>
<dbReference type="PANTHER" id="PTHR47949:SF4">
    <property type="entry name" value="TYROSINE N-MONOOXYGENASE"/>
    <property type="match status" value="1"/>
</dbReference>
<protein>
    <recommendedName>
        <fullName evidence="3">Carbonic anhydrase</fullName>
    </recommendedName>
</protein>
<dbReference type="InterPro" id="IPR051382">
    <property type="entry name" value="CYP450_AA/FA_Hydroxylases"/>
</dbReference>
<dbReference type="GO" id="GO:0016705">
    <property type="term" value="F:oxidoreductase activity, acting on paired donors, with incorporation or reduction of molecular oxygen"/>
    <property type="evidence" value="ECO:0007669"/>
    <property type="project" value="InterPro"/>
</dbReference>
<keyword evidence="2" id="KW-1185">Reference proteome</keyword>
<accession>A0AAV7EWQ1</accession>
<evidence type="ECO:0000313" key="1">
    <source>
        <dbReference type="EMBL" id="KAG9453320.1"/>
    </source>
</evidence>
<dbReference type="GO" id="GO:0005506">
    <property type="term" value="F:iron ion binding"/>
    <property type="evidence" value="ECO:0007669"/>
    <property type="project" value="InterPro"/>
</dbReference>